<sequence length="76" mass="8340">MGRSNVGFHPLEMIFLEISPAVTISGMLVEKHSKFRLVQIVVSAEGTTSSRPEQQGRVFAVTTKNDNATISYTLSK</sequence>
<protein>
    <submittedName>
        <fullName evidence="1">Uncharacterized protein</fullName>
    </submittedName>
</protein>
<keyword evidence="2" id="KW-1185">Reference proteome</keyword>
<gene>
    <name evidence="1" type="ORF">PIB30_068667</name>
</gene>
<proteinExistence type="predicted"/>
<dbReference type="Proteomes" id="UP001341840">
    <property type="component" value="Unassembled WGS sequence"/>
</dbReference>
<organism evidence="1 2">
    <name type="scientific">Stylosanthes scabra</name>
    <dbReference type="NCBI Taxonomy" id="79078"/>
    <lineage>
        <taxon>Eukaryota</taxon>
        <taxon>Viridiplantae</taxon>
        <taxon>Streptophyta</taxon>
        <taxon>Embryophyta</taxon>
        <taxon>Tracheophyta</taxon>
        <taxon>Spermatophyta</taxon>
        <taxon>Magnoliopsida</taxon>
        <taxon>eudicotyledons</taxon>
        <taxon>Gunneridae</taxon>
        <taxon>Pentapetalae</taxon>
        <taxon>rosids</taxon>
        <taxon>fabids</taxon>
        <taxon>Fabales</taxon>
        <taxon>Fabaceae</taxon>
        <taxon>Papilionoideae</taxon>
        <taxon>50 kb inversion clade</taxon>
        <taxon>dalbergioids sensu lato</taxon>
        <taxon>Dalbergieae</taxon>
        <taxon>Pterocarpus clade</taxon>
        <taxon>Stylosanthes</taxon>
    </lineage>
</organism>
<comment type="caution">
    <text evidence="1">The sequence shown here is derived from an EMBL/GenBank/DDBJ whole genome shotgun (WGS) entry which is preliminary data.</text>
</comment>
<feature type="non-terminal residue" evidence="1">
    <location>
        <position position="76"/>
    </location>
</feature>
<dbReference type="EMBL" id="JASCZI010061155">
    <property type="protein sequence ID" value="MED6137824.1"/>
    <property type="molecule type" value="Genomic_DNA"/>
</dbReference>
<evidence type="ECO:0000313" key="2">
    <source>
        <dbReference type="Proteomes" id="UP001341840"/>
    </source>
</evidence>
<accession>A0ABU6SP01</accession>
<evidence type="ECO:0000313" key="1">
    <source>
        <dbReference type="EMBL" id="MED6137824.1"/>
    </source>
</evidence>
<reference evidence="1 2" key="1">
    <citation type="journal article" date="2023" name="Plants (Basel)">
        <title>Bridging the Gap: Combining Genomics and Transcriptomics Approaches to Understand Stylosanthes scabra, an Orphan Legume from the Brazilian Caatinga.</title>
        <authorList>
            <person name="Ferreira-Neto J.R.C."/>
            <person name="da Silva M.D."/>
            <person name="Binneck E."/>
            <person name="de Melo N.F."/>
            <person name="da Silva R.H."/>
            <person name="de Melo A.L.T.M."/>
            <person name="Pandolfi V."/>
            <person name="Bustamante F.O."/>
            <person name="Brasileiro-Vidal A.C."/>
            <person name="Benko-Iseppon A.M."/>
        </authorList>
    </citation>
    <scope>NUCLEOTIDE SEQUENCE [LARGE SCALE GENOMIC DNA]</scope>
    <source>
        <tissue evidence="1">Leaves</tissue>
    </source>
</reference>
<name>A0ABU6SP01_9FABA</name>